<dbReference type="STRING" id="1298598.JCM21714_1631"/>
<dbReference type="eggNOG" id="COG4972">
    <property type="taxonomic scope" value="Bacteria"/>
</dbReference>
<dbReference type="AlphaFoldDB" id="W4VIH6"/>
<sequence>MIEEGKIIDRKKLAVTLKNIIEEKKWKGRNLYFIVPDSSVTMRSEQIPASLNKEEAKSYIKLQLEGSIRLPFKNPLIDYHITNKGEEKNDILLFAYPEDRLQPYFEIFTEVTLNPVVADLSFLSTYRVCSELGLSSEEQHLLMIQWNRYDLVLTVFHQNLPIFNRHINFHNMFENYISAENNEQILWKQPEDVRQPFIEDQLLTMERFMDFYQYSVRNGGMRK</sequence>
<gene>
    <name evidence="1" type="ORF">JCM21714_1631</name>
</gene>
<evidence type="ECO:0000313" key="2">
    <source>
        <dbReference type="Proteomes" id="UP000019102"/>
    </source>
</evidence>
<dbReference type="SUPFAM" id="SSF53067">
    <property type="entry name" value="Actin-like ATPase domain"/>
    <property type="match status" value="1"/>
</dbReference>
<protein>
    <submittedName>
        <fullName evidence="1">Uncharacterized protein</fullName>
    </submittedName>
</protein>
<evidence type="ECO:0000313" key="1">
    <source>
        <dbReference type="EMBL" id="GAE92623.1"/>
    </source>
</evidence>
<name>W4VIH6_9BACI</name>
<dbReference type="EMBL" id="BAVS01000006">
    <property type="protein sequence ID" value="GAE92623.1"/>
    <property type="molecule type" value="Genomic_DNA"/>
</dbReference>
<dbReference type="Pfam" id="PF11104">
    <property type="entry name" value="PilM_2"/>
    <property type="match status" value="1"/>
</dbReference>
<dbReference type="InterPro" id="IPR043129">
    <property type="entry name" value="ATPase_NBD"/>
</dbReference>
<dbReference type="Gene3D" id="3.30.420.40">
    <property type="match status" value="1"/>
</dbReference>
<dbReference type="Proteomes" id="UP000019102">
    <property type="component" value="Unassembled WGS sequence"/>
</dbReference>
<organism evidence="1 2">
    <name type="scientific">Gracilibacillus boraciitolerans JCM 21714</name>
    <dbReference type="NCBI Taxonomy" id="1298598"/>
    <lineage>
        <taxon>Bacteria</taxon>
        <taxon>Bacillati</taxon>
        <taxon>Bacillota</taxon>
        <taxon>Bacilli</taxon>
        <taxon>Bacillales</taxon>
        <taxon>Bacillaceae</taxon>
        <taxon>Gracilibacillus</taxon>
    </lineage>
</organism>
<accession>W4VIH6</accession>
<proteinExistence type="predicted"/>
<dbReference type="OrthoDB" id="2690797at2"/>
<comment type="caution">
    <text evidence="1">The sequence shown here is derived from an EMBL/GenBank/DDBJ whole genome shotgun (WGS) entry which is preliminary data.</text>
</comment>
<dbReference type="InterPro" id="IPR005883">
    <property type="entry name" value="PilM"/>
</dbReference>
<keyword evidence="2" id="KW-1185">Reference proteome</keyword>
<reference evidence="1 2" key="1">
    <citation type="journal article" date="2014" name="Genome Announc.">
        <title>Draft Genome Sequence of the Boron-Tolerant and Moderately Halotolerant Bacterium Gracilibacillus boraciitolerans JCM 21714T.</title>
        <authorList>
            <person name="Ahmed I."/>
            <person name="Oshima K."/>
            <person name="Suda W."/>
            <person name="Kitamura K."/>
            <person name="Iida T."/>
            <person name="Ohmori Y."/>
            <person name="Fujiwara T."/>
            <person name="Hattori M."/>
            <person name="Ohkuma M."/>
        </authorList>
    </citation>
    <scope>NUCLEOTIDE SEQUENCE [LARGE SCALE GENOMIC DNA]</scope>
    <source>
        <strain evidence="1 2">JCM 21714</strain>
    </source>
</reference>